<dbReference type="Proteomes" id="UP000054166">
    <property type="component" value="Unassembled WGS sequence"/>
</dbReference>
<proteinExistence type="predicted"/>
<name>A0A0C3F5Z7_PILCF</name>
<dbReference type="InParanoid" id="A0A0C3F5Z7"/>
<accession>A0A0C3F5Z7</accession>
<gene>
    <name evidence="1" type="ORF">PILCRDRAFT_13726</name>
</gene>
<protein>
    <submittedName>
        <fullName evidence="1">Uncharacterized protein</fullName>
    </submittedName>
</protein>
<reference evidence="2" key="2">
    <citation type="submission" date="2015-01" db="EMBL/GenBank/DDBJ databases">
        <title>Evolutionary Origins and Diversification of the Mycorrhizal Mutualists.</title>
        <authorList>
            <consortium name="DOE Joint Genome Institute"/>
            <consortium name="Mycorrhizal Genomics Consortium"/>
            <person name="Kohler A."/>
            <person name="Kuo A."/>
            <person name="Nagy L.G."/>
            <person name="Floudas D."/>
            <person name="Copeland A."/>
            <person name="Barry K.W."/>
            <person name="Cichocki N."/>
            <person name="Veneault-Fourrey C."/>
            <person name="LaButti K."/>
            <person name="Lindquist E.A."/>
            <person name="Lipzen A."/>
            <person name="Lundell T."/>
            <person name="Morin E."/>
            <person name="Murat C."/>
            <person name="Riley R."/>
            <person name="Ohm R."/>
            <person name="Sun H."/>
            <person name="Tunlid A."/>
            <person name="Henrissat B."/>
            <person name="Grigoriev I.V."/>
            <person name="Hibbett D.S."/>
            <person name="Martin F."/>
        </authorList>
    </citation>
    <scope>NUCLEOTIDE SEQUENCE [LARGE SCALE GENOMIC DNA]</scope>
    <source>
        <strain evidence="2">F 1598</strain>
    </source>
</reference>
<evidence type="ECO:0000313" key="1">
    <source>
        <dbReference type="EMBL" id="KIM75316.1"/>
    </source>
</evidence>
<dbReference type="HOGENOM" id="CLU_1603383_0_0_1"/>
<dbReference type="EMBL" id="KN833048">
    <property type="protein sequence ID" value="KIM75316.1"/>
    <property type="molecule type" value="Genomic_DNA"/>
</dbReference>
<evidence type="ECO:0000313" key="2">
    <source>
        <dbReference type="Proteomes" id="UP000054166"/>
    </source>
</evidence>
<organism evidence="1 2">
    <name type="scientific">Piloderma croceum (strain F 1598)</name>
    <dbReference type="NCBI Taxonomy" id="765440"/>
    <lineage>
        <taxon>Eukaryota</taxon>
        <taxon>Fungi</taxon>
        <taxon>Dikarya</taxon>
        <taxon>Basidiomycota</taxon>
        <taxon>Agaricomycotina</taxon>
        <taxon>Agaricomycetes</taxon>
        <taxon>Agaricomycetidae</taxon>
        <taxon>Atheliales</taxon>
        <taxon>Atheliaceae</taxon>
        <taxon>Piloderma</taxon>
    </lineage>
</organism>
<reference evidence="1 2" key="1">
    <citation type="submission" date="2014-04" db="EMBL/GenBank/DDBJ databases">
        <authorList>
            <consortium name="DOE Joint Genome Institute"/>
            <person name="Kuo A."/>
            <person name="Tarkka M."/>
            <person name="Buscot F."/>
            <person name="Kohler A."/>
            <person name="Nagy L.G."/>
            <person name="Floudas D."/>
            <person name="Copeland A."/>
            <person name="Barry K.W."/>
            <person name="Cichocki N."/>
            <person name="Veneault-Fourrey C."/>
            <person name="LaButti K."/>
            <person name="Lindquist E.A."/>
            <person name="Lipzen A."/>
            <person name="Lundell T."/>
            <person name="Morin E."/>
            <person name="Murat C."/>
            <person name="Sun H."/>
            <person name="Tunlid A."/>
            <person name="Henrissat B."/>
            <person name="Grigoriev I.V."/>
            <person name="Hibbett D.S."/>
            <person name="Martin F."/>
            <person name="Nordberg H.P."/>
            <person name="Cantor M.N."/>
            <person name="Hua S.X."/>
        </authorList>
    </citation>
    <scope>NUCLEOTIDE SEQUENCE [LARGE SCALE GENOMIC DNA]</scope>
    <source>
        <strain evidence="1 2">F 1598</strain>
    </source>
</reference>
<dbReference type="AlphaFoldDB" id="A0A0C3F5Z7"/>
<sequence length="166" mass="18991">MSALLLKYSATRENQGWLEVLHPDHIHCIHIHIMINNPPPGDMSTSIADYSQADLDSLYQHVTMIVSHPMALQELVITGWNEQDVCLCKHCIPLPLLHIYNGPCQLFEVLLTGMDLHTLTLHGDLWAALHQLRPQSRLIKRMELHVDTFSLTDVTCQKNIFRGYPH</sequence>
<keyword evidence="2" id="KW-1185">Reference proteome</keyword>